<evidence type="ECO:0000259" key="12">
    <source>
        <dbReference type="Pfam" id="PF02096"/>
    </source>
</evidence>
<evidence type="ECO:0000313" key="13">
    <source>
        <dbReference type="EMBL" id="MFC4720299.1"/>
    </source>
</evidence>
<gene>
    <name evidence="13" type="primary">yidC</name>
    <name evidence="13" type="ORF">ACFO5I_11255</name>
</gene>
<dbReference type="CDD" id="cd20070">
    <property type="entry name" value="5TM_YidC_Alb3"/>
    <property type="match status" value="1"/>
</dbReference>
<dbReference type="PANTHER" id="PTHR12428:SF65">
    <property type="entry name" value="CYTOCHROME C OXIDASE ASSEMBLY PROTEIN COX18, MITOCHONDRIAL"/>
    <property type="match status" value="1"/>
</dbReference>
<evidence type="ECO:0000256" key="9">
    <source>
        <dbReference type="RuleBase" id="RU003945"/>
    </source>
</evidence>
<evidence type="ECO:0000313" key="14">
    <source>
        <dbReference type="Proteomes" id="UP001595969"/>
    </source>
</evidence>
<evidence type="ECO:0000256" key="6">
    <source>
        <dbReference type="ARBA" id="ARBA00022989"/>
    </source>
</evidence>
<feature type="region of interest" description="Disordered" evidence="10">
    <location>
        <begin position="275"/>
        <end position="314"/>
    </location>
</feature>
<evidence type="ECO:0000256" key="3">
    <source>
        <dbReference type="ARBA" id="ARBA00022475"/>
    </source>
</evidence>
<dbReference type="Pfam" id="PF02096">
    <property type="entry name" value="60KD_IMP"/>
    <property type="match status" value="1"/>
</dbReference>
<dbReference type="InterPro" id="IPR001708">
    <property type="entry name" value="YidC/ALB3/OXA1/COX18"/>
</dbReference>
<dbReference type="NCBIfam" id="TIGR03592">
    <property type="entry name" value="yidC_oxa1_cterm"/>
    <property type="match status" value="1"/>
</dbReference>
<evidence type="ECO:0000256" key="10">
    <source>
        <dbReference type="SAM" id="MobiDB-lite"/>
    </source>
</evidence>
<comment type="subcellular location">
    <subcellularLocation>
        <location evidence="1">Cell membrane</location>
        <topology evidence="1">Multi-pass membrane protein</topology>
    </subcellularLocation>
    <subcellularLocation>
        <location evidence="9">Membrane</location>
        <topology evidence="9">Multi-pass membrane protein</topology>
    </subcellularLocation>
</comment>
<sequence length="314" mass="35017">MKNFKKWLMGSGLLVVLLTLSGCVSRLADGSPNPEGLIYRFMISPLGNVLTHIAKEWHFGYGWAIIVITIIVRLIILPLGIHQSHKAMVQSEKMQYLKPQVEIAQANAKKAQTREEQVQAQLEMQKIYKENNVSMFGGIGCLPLLLQMPVFTALFYTARYTPGIDSATFYGINLGQSSLILVIIAGVAYALQGYISLIGVPEEQKKTMKSMLIVSPLMIVMMSFSSPAGVTLYWVVGGIIGCVQTFITNVLMKPRIKRKIDLEMKENPPKIVVTAREEVTPSVAETKTLNSKQNEQKNNRPHQGRNAGKQQKRR</sequence>
<keyword evidence="4 9" id="KW-0812">Transmembrane</keyword>
<keyword evidence="7 11" id="KW-0472">Membrane</keyword>
<evidence type="ECO:0000256" key="4">
    <source>
        <dbReference type="ARBA" id="ARBA00022692"/>
    </source>
</evidence>
<keyword evidence="14" id="KW-1185">Reference proteome</keyword>
<keyword evidence="8" id="KW-0143">Chaperone</keyword>
<dbReference type="EMBL" id="JBHSGS010000062">
    <property type="protein sequence ID" value="MFC4720299.1"/>
    <property type="molecule type" value="Genomic_DNA"/>
</dbReference>
<feature type="transmembrane region" description="Helical" evidence="11">
    <location>
        <begin position="178"/>
        <end position="198"/>
    </location>
</feature>
<dbReference type="PANTHER" id="PTHR12428">
    <property type="entry name" value="OXA1"/>
    <property type="match status" value="1"/>
</dbReference>
<accession>A0ABV9MYR4</accession>
<feature type="transmembrane region" description="Helical" evidence="11">
    <location>
        <begin position="232"/>
        <end position="252"/>
    </location>
</feature>
<evidence type="ECO:0000256" key="11">
    <source>
        <dbReference type="SAM" id="Phobius"/>
    </source>
</evidence>
<evidence type="ECO:0000256" key="8">
    <source>
        <dbReference type="ARBA" id="ARBA00023186"/>
    </source>
</evidence>
<name>A0ABV9MYR4_9ENTE</name>
<feature type="compositionally biased region" description="Polar residues" evidence="10">
    <location>
        <begin position="283"/>
        <end position="293"/>
    </location>
</feature>
<dbReference type="PRINTS" id="PR00701">
    <property type="entry name" value="60KDINNERMP"/>
</dbReference>
<dbReference type="InterPro" id="IPR047196">
    <property type="entry name" value="YidC_ALB_C"/>
</dbReference>
<evidence type="ECO:0000256" key="5">
    <source>
        <dbReference type="ARBA" id="ARBA00022927"/>
    </source>
</evidence>
<feature type="transmembrane region" description="Helical" evidence="11">
    <location>
        <begin position="133"/>
        <end position="158"/>
    </location>
</feature>
<keyword evidence="3" id="KW-1003">Cell membrane</keyword>
<comment type="similarity">
    <text evidence="9">Belongs to the OXA1/ALB3/YidC family.</text>
</comment>
<feature type="domain" description="Membrane insertase YidC/Oxa/ALB C-terminal" evidence="12">
    <location>
        <begin position="61"/>
        <end position="249"/>
    </location>
</feature>
<dbReference type="Proteomes" id="UP001595969">
    <property type="component" value="Unassembled WGS sequence"/>
</dbReference>
<reference evidence="14" key="1">
    <citation type="journal article" date="2019" name="Int. J. Syst. Evol. Microbiol.">
        <title>The Global Catalogue of Microorganisms (GCM) 10K type strain sequencing project: providing services to taxonomists for standard genome sequencing and annotation.</title>
        <authorList>
            <consortium name="The Broad Institute Genomics Platform"/>
            <consortium name="The Broad Institute Genome Sequencing Center for Infectious Disease"/>
            <person name="Wu L."/>
            <person name="Ma J."/>
        </authorList>
    </citation>
    <scope>NUCLEOTIDE SEQUENCE [LARGE SCALE GENOMIC DNA]</scope>
    <source>
        <strain evidence="14">CGMCC 1.19032</strain>
    </source>
</reference>
<dbReference type="InterPro" id="IPR028055">
    <property type="entry name" value="YidC/Oxa/ALB_C"/>
</dbReference>
<evidence type="ECO:0000256" key="2">
    <source>
        <dbReference type="ARBA" id="ARBA00022448"/>
    </source>
</evidence>
<keyword evidence="5" id="KW-0653">Protein transport</keyword>
<proteinExistence type="inferred from homology"/>
<keyword evidence="2" id="KW-0813">Transport</keyword>
<evidence type="ECO:0000256" key="7">
    <source>
        <dbReference type="ARBA" id="ARBA00023136"/>
    </source>
</evidence>
<keyword evidence="6 11" id="KW-1133">Transmembrane helix</keyword>
<evidence type="ECO:0000256" key="1">
    <source>
        <dbReference type="ARBA" id="ARBA00004651"/>
    </source>
</evidence>
<dbReference type="PROSITE" id="PS51257">
    <property type="entry name" value="PROKAR_LIPOPROTEIN"/>
    <property type="match status" value="1"/>
</dbReference>
<feature type="transmembrane region" description="Helical" evidence="11">
    <location>
        <begin position="60"/>
        <end position="81"/>
    </location>
</feature>
<organism evidence="13 14">
    <name type="scientific">Enterococcus lemanii</name>
    <dbReference type="NCBI Taxonomy" id="1159752"/>
    <lineage>
        <taxon>Bacteria</taxon>
        <taxon>Bacillati</taxon>
        <taxon>Bacillota</taxon>
        <taxon>Bacilli</taxon>
        <taxon>Lactobacillales</taxon>
        <taxon>Enterococcaceae</taxon>
        <taxon>Enterococcus</taxon>
    </lineage>
</organism>
<dbReference type="RefSeq" id="WP_204653641.1">
    <property type="nucleotide sequence ID" value="NZ_JAFBFD010000011.1"/>
</dbReference>
<feature type="transmembrane region" description="Helical" evidence="11">
    <location>
        <begin position="210"/>
        <end position="226"/>
    </location>
</feature>
<comment type="caution">
    <text evidence="13">The sequence shown here is derived from an EMBL/GenBank/DDBJ whole genome shotgun (WGS) entry which is preliminary data.</text>
</comment>
<protein>
    <submittedName>
        <fullName evidence="13">Membrane protein insertase YidC</fullName>
    </submittedName>
</protein>